<dbReference type="Pfam" id="PF24986">
    <property type="entry name" value="PRC_RimM"/>
    <property type="match status" value="1"/>
</dbReference>
<keyword evidence="4 5" id="KW-0143">Chaperone</keyword>
<dbReference type="GO" id="GO:0042274">
    <property type="term" value="P:ribosomal small subunit biogenesis"/>
    <property type="evidence" value="ECO:0007669"/>
    <property type="project" value="UniProtKB-UniRule"/>
</dbReference>
<dbReference type="GO" id="GO:0043022">
    <property type="term" value="F:ribosome binding"/>
    <property type="evidence" value="ECO:0007669"/>
    <property type="project" value="InterPro"/>
</dbReference>
<keyword evidence="2 5" id="KW-0690">Ribosome biogenesis</keyword>
<dbReference type="InterPro" id="IPR036976">
    <property type="entry name" value="RimM_N_sf"/>
</dbReference>
<evidence type="ECO:0000313" key="8">
    <source>
        <dbReference type="EMBL" id="RUO19359.1"/>
    </source>
</evidence>
<keyword evidence="1 5" id="KW-0963">Cytoplasm</keyword>
<dbReference type="HAMAP" id="MF_00014">
    <property type="entry name" value="Ribosome_mat_RimM"/>
    <property type="match status" value="1"/>
</dbReference>
<dbReference type="GO" id="GO:0005840">
    <property type="term" value="C:ribosome"/>
    <property type="evidence" value="ECO:0007669"/>
    <property type="project" value="InterPro"/>
</dbReference>
<dbReference type="SUPFAM" id="SSF50447">
    <property type="entry name" value="Translation proteins"/>
    <property type="match status" value="1"/>
</dbReference>
<dbReference type="GO" id="GO:0006364">
    <property type="term" value="P:rRNA processing"/>
    <property type="evidence" value="ECO:0007669"/>
    <property type="project" value="UniProtKB-UniRule"/>
</dbReference>
<organism evidence="8 9">
    <name type="scientific">Aliidiomarina iranensis</name>
    <dbReference type="NCBI Taxonomy" id="1434071"/>
    <lineage>
        <taxon>Bacteria</taxon>
        <taxon>Pseudomonadati</taxon>
        <taxon>Pseudomonadota</taxon>
        <taxon>Gammaproteobacteria</taxon>
        <taxon>Alteromonadales</taxon>
        <taxon>Idiomarinaceae</taxon>
        <taxon>Aliidiomarina</taxon>
    </lineage>
</organism>
<feature type="domain" description="Ribosome maturation factor RimM PRC barrel" evidence="7">
    <location>
        <begin position="106"/>
        <end position="179"/>
    </location>
</feature>
<accession>A0A432VSL1</accession>
<dbReference type="EMBL" id="PIPJ01000008">
    <property type="protein sequence ID" value="RUO19359.1"/>
    <property type="molecule type" value="Genomic_DNA"/>
</dbReference>
<keyword evidence="9" id="KW-1185">Reference proteome</keyword>
<dbReference type="InterPro" id="IPR056792">
    <property type="entry name" value="PRC_RimM"/>
</dbReference>
<dbReference type="OrthoDB" id="9783509at2"/>
<protein>
    <recommendedName>
        <fullName evidence="5">Ribosome maturation factor RimM</fullName>
    </recommendedName>
</protein>
<reference evidence="9" key="1">
    <citation type="journal article" date="2018" name="Front. Microbiol.">
        <title>Genome-Based Analysis Reveals the Taxonomy and Diversity of the Family Idiomarinaceae.</title>
        <authorList>
            <person name="Liu Y."/>
            <person name="Lai Q."/>
            <person name="Shao Z."/>
        </authorList>
    </citation>
    <scope>NUCLEOTIDE SEQUENCE [LARGE SCALE GENOMIC DNA]</scope>
    <source>
        <strain evidence="9">GBPy7</strain>
    </source>
</reference>
<comment type="domain">
    <text evidence="5">The PRC barrel domain binds ribosomal protein uS19.</text>
</comment>
<evidence type="ECO:0000313" key="9">
    <source>
        <dbReference type="Proteomes" id="UP000288395"/>
    </source>
</evidence>
<dbReference type="GO" id="GO:0005737">
    <property type="term" value="C:cytoplasm"/>
    <property type="evidence" value="ECO:0007669"/>
    <property type="project" value="UniProtKB-SubCell"/>
</dbReference>
<dbReference type="Gene3D" id="2.30.30.240">
    <property type="entry name" value="PRC-barrel domain"/>
    <property type="match status" value="1"/>
</dbReference>
<dbReference type="InterPro" id="IPR011033">
    <property type="entry name" value="PRC_barrel-like_sf"/>
</dbReference>
<dbReference type="PANTHER" id="PTHR33692:SF1">
    <property type="entry name" value="RIBOSOME MATURATION FACTOR RIMM"/>
    <property type="match status" value="1"/>
</dbReference>
<evidence type="ECO:0000256" key="1">
    <source>
        <dbReference type="ARBA" id="ARBA00022490"/>
    </source>
</evidence>
<dbReference type="InterPro" id="IPR002676">
    <property type="entry name" value="RimM_N"/>
</dbReference>
<comment type="function">
    <text evidence="5">An accessory protein needed during the final step in the assembly of 30S ribosomal subunit, possibly for assembly of the head region. Essential for efficient processing of 16S rRNA. May be needed both before and after RbfA during the maturation of 16S rRNA. It has affinity for free ribosomal 30S subunits but not for 70S ribosomes.</text>
</comment>
<gene>
    <name evidence="5 8" type="primary">rimM</name>
    <name evidence="8" type="ORF">CWE08_09745</name>
</gene>
<comment type="caution">
    <text evidence="8">The sequence shown here is derived from an EMBL/GenBank/DDBJ whole genome shotgun (WGS) entry which is preliminary data.</text>
</comment>
<dbReference type="InterPro" id="IPR009000">
    <property type="entry name" value="Transl_B-barrel_sf"/>
</dbReference>
<dbReference type="Pfam" id="PF01782">
    <property type="entry name" value="RimM"/>
    <property type="match status" value="1"/>
</dbReference>
<dbReference type="SUPFAM" id="SSF50346">
    <property type="entry name" value="PRC-barrel domain"/>
    <property type="match status" value="1"/>
</dbReference>
<sequence length="180" mass="20606">MAEQQTQDNENVVVGTIGAVYGIKGWVRINAYTENQEGIFDYSPWLIGRNGQWREIEVSQWRWHNKDLVARLADIQDRNTAQQLTGLEIAVPVTELPELAEDEFYWRDLVGLRVVNTENYDMGTVSHLLSTVANDVLVVTANHNDAFGKRERLIPFLQSQYIVKVDAEEGRITVDWPADF</sequence>
<proteinExistence type="inferred from homology"/>
<evidence type="ECO:0000259" key="6">
    <source>
        <dbReference type="Pfam" id="PF01782"/>
    </source>
</evidence>
<dbReference type="Proteomes" id="UP000288395">
    <property type="component" value="Unassembled WGS sequence"/>
</dbReference>
<dbReference type="NCBIfam" id="TIGR02273">
    <property type="entry name" value="16S_RimM"/>
    <property type="match status" value="1"/>
</dbReference>
<comment type="subcellular location">
    <subcellularLocation>
        <location evidence="5">Cytoplasm</location>
    </subcellularLocation>
</comment>
<comment type="similarity">
    <text evidence="5">Belongs to the RimM family.</text>
</comment>
<keyword evidence="3 5" id="KW-0698">rRNA processing</keyword>
<evidence type="ECO:0000256" key="2">
    <source>
        <dbReference type="ARBA" id="ARBA00022517"/>
    </source>
</evidence>
<name>A0A432VSL1_9GAMM</name>
<evidence type="ECO:0000259" key="7">
    <source>
        <dbReference type="Pfam" id="PF24986"/>
    </source>
</evidence>
<dbReference type="Gene3D" id="2.40.30.60">
    <property type="entry name" value="RimM"/>
    <property type="match status" value="1"/>
</dbReference>
<feature type="domain" description="RimM N-terminal" evidence="6">
    <location>
        <begin position="13"/>
        <end position="93"/>
    </location>
</feature>
<dbReference type="InterPro" id="IPR011961">
    <property type="entry name" value="RimM"/>
</dbReference>
<comment type="subunit">
    <text evidence="5">Binds ribosomal protein uS19.</text>
</comment>
<dbReference type="PANTHER" id="PTHR33692">
    <property type="entry name" value="RIBOSOME MATURATION FACTOR RIMM"/>
    <property type="match status" value="1"/>
</dbReference>
<evidence type="ECO:0000256" key="4">
    <source>
        <dbReference type="ARBA" id="ARBA00023186"/>
    </source>
</evidence>
<evidence type="ECO:0000256" key="3">
    <source>
        <dbReference type="ARBA" id="ARBA00022552"/>
    </source>
</evidence>
<dbReference type="AlphaFoldDB" id="A0A432VSL1"/>
<evidence type="ECO:0000256" key="5">
    <source>
        <dbReference type="HAMAP-Rule" id="MF_00014"/>
    </source>
</evidence>